<evidence type="ECO:0000256" key="1">
    <source>
        <dbReference type="SAM" id="Phobius"/>
    </source>
</evidence>
<feature type="transmembrane region" description="Helical" evidence="1">
    <location>
        <begin position="100"/>
        <end position="118"/>
    </location>
</feature>
<keyword evidence="3" id="KW-1185">Reference proteome</keyword>
<reference evidence="2 3" key="1">
    <citation type="journal article" date="2017" name="Infect. Genet. Evol.">
        <title>The new phylogeny of the genus Mycobacterium: The old and the news.</title>
        <authorList>
            <person name="Tortoli E."/>
            <person name="Fedrizzi T."/>
            <person name="Meehan C.J."/>
            <person name="Trovato A."/>
            <person name="Grottola A."/>
            <person name="Giacobazzi E."/>
            <person name="Serpini G.F."/>
            <person name="Tagliazucchi S."/>
            <person name="Fabio A."/>
            <person name="Bettua C."/>
            <person name="Bertorelli R."/>
            <person name="Frascaro F."/>
            <person name="De Sanctis V."/>
            <person name="Pecorari M."/>
            <person name="Jousson O."/>
            <person name="Segata N."/>
            <person name="Cirillo D.M."/>
        </authorList>
    </citation>
    <scope>NUCLEOTIDE SEQUENCE [LARGE SCALE GENOMIC DNA]</scope>
    <source>
        <strain evidence="2 3">CIP1034565</strain>
    </source>
</reference>
<keyword evidence="1" id="KW-0812">Transmembrane</keyword>
<sequence length="136" mass="14119">MFVGAILLIVGGALAATVDGDAIRAQAQGVLTPDQTESLLLAHRIGGVLVAAAGLGIGYLTAQARRGDERYRRSGVVLSVATVFAVLVITVFLGSHLLTIIGMLPIIVGALMLTRPAARAWFAERTGHQGYGDLVV</sequence>
<protein>
    <submittedName>
        <fullName evidence="2">Uncharacterized protein</fullName>
    </submittedName>
</protein>
<feature type="transmembrane region" description="Helical" evidence="1">
    <location>
        <begin position="39"/>
        <end position="62"/>
    </location>
</feature>
<feature type="transmembrane region" description="Helical" evidence="1">
    <location>
        <begin position="74"/>
        <end position="94"/>
    </location>
</feature>
<gene>
    <name evidence="2" type="ORF">CQY22_000710</name>
</gene>
<proteinExistence type="predicted"/>
<keyword evidence="1" id="KW-1133">Transmembrane helix</keyword>
<dbReference type="AlphaFoldDB" id="A0A2G5PHL6"/>
<organism evidence="2 3">
    <name type="scientific">Mycolicibacterium brumae</name>
    <dbReference type="NCBI Taxonomy" id="85968"/>
    <lineage>
        <taxon>Bacteria</taxon>
        <taxon>Bacillati</taxon>
        <taxon>Actinomycetota</taxon>
        <taxon>Actinomycetes</taxon>
        <taxon>Mycobacteriales</taxon>
        <taxon>Mycobacteriaceae</taxon>
        <taxon>Mycolicibacterium</taxon>
    </lineage>
</organism>
<dbReference type="STRING" id="85968.GCA_900073015_01705"/>
<comment type="caution">
    <text evidence="2">The sequence shown here is derived from an EMBL/GenBank/DDBJ whole genome shotgun (WGS) entry which is preliminary data.</text>
</comment>
<keyword evidence="1" id="KW-0472">Membrane</keyword>
<name>A0A2G5PHL6_9MYCO</name>
<evidence type="ECO:0000313" key="2">
    <source>
        <dbReference type="EMBL" id="PIB77523.1"/>
    </source>
</evidence>
<dbReference type="EMBL" id="PDCN02000001">
    <property type="protein sequence ID" value="PIB77523.1"/>
    <property type="molecule type" value="Genomic_DNA"/>
</dbReference>
<accession>A0A2G5PHL6</accession>
<evidence type="ECO:0000313" key="3">
    <source>
        <dbReference type="Proteomes" id="UP000230551"/>
    </source>
</evidence>
<dbReference type="Proteomes" id="UP000230551">
    <property type="component" value="Unassembled WGS sequence"/>
</dbReference>